<evidence type="ECO:0000313" key="3">
    <source>
        <dbReference type="EMBL" id="TWW54875.1"/>
    </source>
</evidence>
<feature type="chain" id="PRO_5022755737" evidence="2">
    <location>
        <begin position="21"/>
        <end position="348"/>
    </location>
</feature>
<dbReference type="Proteomes" id="UP000324091">
    <property type="component" value="Unassembled WGS sequence"/>
</dbReference>
<dbReference type="AlphaFoldDB" id="A0A5C6MJU3"/>
<evidence type="ECO:0000313" key="4">
    <source>
        <dbReference type="Proteomes" id="UP000324091"/>
    </source>
</evidence>
<dbReference type="EMBL" id="RHFK02000059">
    <property type="protein sequence ID" value="TWW54875.1"/>
    <property type="molecule type" value="Genomic_DNA"/>
</dbReference>
<feature type="non-terminal residue" evidence="3">
    <location>
        <position position="348"/>
    </location>
</feature>
<feature type="transmembrane region" description="Helical" evidence="1">
    <location>
        <begin position="135"/>
        <end position="157"/>
    </location>
</feature>
<feature type="signal peptide" evidence="2">
    <location>
        <begin position="1"/>
        <end position="20"/>
    </location>
</feature>
<comment type="caution">
    <text evidence="3">The sequence shown here is derived from an EMBL/GenBank/DDBJ whole genome shotgun (WGS) entry which is preliminary data.</text>
</comment>
<accession>A0A5C6MJU3</accession>
<keyword evidence="2" id="KW-0732">Signal</keyword>
<reference evidence="3 4" key="1">
    <citation type="submission" date="2019-04" db="EMBL/GenBank/DDBJ databases">
        <title>Chromosome genome assembly for Takifugu flavidus.</title>
        <authorList>
            <person name="Xiao S."/>
        </authorList>
    </citation>
    <scope>NUCLEOTIDE SEQUENCE [LARGE SCALE GENOMIC DNA]</scope>
    <source>
        <strain evidence="3">HTHZ2018</strain>
        <tissue evidence="3">Muscle</tissue>
    </source>
</reference>
<keyword evidence="1" id="KW-0812">Transmembrane</keyword>
<keyword evidence="1" id="KW-0472">Membrane</keyword>
<organism evidence="3 4">
    <name type="scientific">Takifugu flavidus</name>
    <name type="common">sansaifugu</name>
    <dbReference type="NCBI Taxonomy" id="433684"/>
    <lineage>
        <taxon>Eukaryota</taxon>
        <taxon>Metazoa</taxon>
        <taxon>Chordata</taxon>
        <taxon>Craniata</taxon>
        <taxon>Vertebrata</taxon>
        <taxon>Euteleostomi</taxon>
        <taxon>Actinopterygii</taxon>
        <taxon>Neopterygii</taxon>
        <taxon>Teleostei</taxon>
        <taxon>Neoteleostei</taxon>
        <taxon>Acanthomorphata</taxon>
        <taxon>Eupercaria</taxon>
        <taxon>Tetraodontiformes</taxon>
        <taxon>Tetradontoidea</taxon>
        <taxon>Tetraodontidae</taxon>
        <taxon>Takifugu</taxon>
    </lineage>
</organism>
<sequence length="348" mass="38422">MALHIRILLFTAVTVAPSCALQMRFSQKGGLFFYTISDGPAGADCDYSYYNATDHVIANNEEEASLVRNNSLDGLVALKCIKHLFFKATCSKGEFNSTDVTVPCEDLRSNEDAAKGINPVTKGNMHNSSGSSDQTVLVVVLAVLVVLVVLVVVLVICCKYKKKYGTNGGKNSCMKNRSEFMALYIRILLFMVKRELSQQTKLSIYGSSSFRPSPVVMSFGDRVRSSVIREELGVEPLHLRVERSQMRWLGHRVRVPPGRLPAAVTVAPSCALQMTFSQKGGLFFYNISDRPAGADCRYSYYNATNHPIAYIEEEASLVLNSSLDGLVTSECIGHLFFEVTCDKVLYTC</sequence>
<evidence type="ECO:0000256" key="1">
    <source>
        <dbReference type="SAM" id="Phobius"/>
    </source>
</evidence>
<proteinExistence type="predicted"/>
<protein>
    <submittedName>
        <fullName evidence="3">Uncharacterized protein</fullName>
    </submittedName>
</protein>
<gene>
    <name evidence="3" type="ORF">D4764_0184810</name>
</gene>
<name>A0A5C6MJU3_9TELE</name>
<keyword evidence="1" id="KW-1133">Transmembrane helix</keyword>
<keyword evidence="4" id="KW-1185">Reference proteome</keyword>
<evidence type="ECO:0000256" key="2">
    <source>
        <dbReference type="SAM" id="SignalP"/>
    </source>
</evidence>